<reference evidence="1" key="1">
    <citation type="submission" date="2019-08" db="EMBL/GenBank/DDBJ databases">
        <authorList>
            <consortium name="GenomeTrakr network: Whole genome sequencing for foodborne pathogen traceback"/>
        </authorList>
    </citation>
    <scope>NUCLEOTIDE SEQUENCE</scope>
    <source>
        <strain evidence="1">AG19-0288</strain>
    </source>
</reference>
<proteinExistence type="predicted"/>
<dbReference type="AlphaFoldDB" id="A0A5Y9DMT9"/>
<comment type="caution">
    <text evidence="1">The sequence shown here is derived from an EMBL/GenBank/DDBJ whole genome shotgun (WGS) entry which is preliminary data.</text>
</comment>
<evidence type="ECO:0000313" key="1">
    <source>
        <dbReference type="EMBL" id="ECQ6723562.1"/>
    </source>
</evidence>
<gene>
    <name evidence="1" type="ORF">FZ622_11670</name>
</gene>
<dbReference type="EMBL" id="AAKCDQ010000003">
    <property type="protein sequence ID" value="ECQ6723562.1"/>
    <property type="molecule type" value="Genomic_DNA"/>
</dbReference>
<name>A0A5Y9DMT9_LISMN</name>
<organism evidence="1">
    <name type="scientific">Listeria monocytogenes</name>
    <dbReference type="NCBI Taxonomy" id="1639"/>
    <lineage>
        <taxon>Bacteria</taxon>
        <taxon>Bacillati</taxon>
        <taxon>Bacillota</taxon>
        <taxon>Bacilli</taxon>
        <taxon>Bacillales</taxon>
        <taxon>Listeriaceae</taxon>
        <taxon>Listeria</taxon>
    </lineage>
</organism>
<accession>A0A5Y9DMT9</accession>
<protein>
    <submittedName>
        <fullName evidence="1">DUF4279 domain-containing protein</fullName>
    </submittedName>
</protein>
<dbReference type="Pfam" id="PF14106">
    <property type="entry name" value="DUF4279"/>
    <property type="match status" value="1"/>
</dbReference>
<dbReference type="InterPro" id="IPR025459">
    <property type="entry name" value="DUF4279"/>
</dbReference>
<sequence>MMESNLPKICVGFYLTGDDFDLNYVTAKLGILPTNMRERKDFPVSAMAHTSWELETEKEFCKAVCWQFEKLIRQLQGKRNIINSLCNDLNLKAIFTVVINMENGDGPELVLTREIISFISSINAEVGFDIYVD</sequence>